<sequence>MKKLGLAVLTAATIAGTGMAFKNFVNPYETVYKIADGDTFILENNKQTIRLFGIDAPEMNNCYGPESYARLDTLLKKRKVQLKEPVVDKFGRIVALVYVDGKLINETMIKEGYAAYRSEPGSGKEAMKAAHEIAKTNKIGIYSKICTDEVPPDPKCAIKGNHDLDRDEYLYLTPECPYYSLVTIRRFEGDQWFCNPSDAQKAGFKLSSACGLGTNRTLLPK</sequence>
<keyword evidence="3" id="KW-0378">Hydrolase</keyword>
<dbReference type="EMBL" id="LCCN01000001">
    <property type="protein sequence ID" value="KKS33287.1"/>
    <property type="molecule type" value="Genomic_DNA"/>
</dbReference>
<proteinExistence type="predicted"/>
<evidence type="ECO:0000256" key="4">
    <source>
        <dbReference type="SAM" id="SignalP"/>
    </source>
</evidence>
<evidence type="ECO:0000256" key="3">
    <source>
        <dbReference type="ARBA" id="ARBA00022801"/>
    </source>
</evidence>
<feature type="chain" id="PRO_5002535496" evidence="4">
    <location>
        <begin position="21"/>
        <end position="221"/>
    </location>
</feature>
<protein>
    <submittedName>
        <fullName evidence="6">Thermonuclease family protein</fullName>
    </submittedName>
</protein>
<comment type="caution">
    <text evidence="6">The sequence shown here is derived from an EMBL/GenBank/DDBJ whole genome shotgun (WGS) entry which is preliminary data.</text>
</comment>
<dbReference type="GO" id="GO:0004519">
    <property type="term" value="F:endonuclease activity"/>
    <property type="evidence" value="ECO:0007669"/>
    <property type="project" value="UniProtKB-KW"/>
</dbReference>
<dbReference type="PANTHER" id="PTHR12302:SF3">
    <property type="entry name" value="SERINE_THREONINE-PROTEIN KINASE 31"/>
    <property type="match status" value="1"/>
</dbReference>
<accession>A0A0G0Y982</accession>
<gene>
    <name evidence="6" type="ORF">UU93_C0001G0118</name>
</gene>
<dbReference type="Pfam" id="PF00565">
    <property type="entry name" value="SNase"/>
    <property type="match status" value="1"/>
</dbReference>
<dbReference type="PANTHER" id="PTHR12302">
    <property type="entry name" value="EBNA2 BINDING PROTEIN P100"/>
    <property type="match status" value="1"/>
</dbReference>
<dbReference type="SUPFAM" id="SSF50199">
    <property type="entry name" value="Staphylococcal nuclease"/>
    <property type="match status" value="1"/>
</dbReference>
<dbReference type="SMART" id="SM00318">
    <property type="entry name" value="SNc"/>
    <property type="match status" value="1"/>
</dbReference>
<dbReference type="Gene3D" id="2.40.50.90">
    <property type="match status" value="1"/>
</dbReference>
<name>A0A0G0Y982_9BACT</name>
<keyword evidence="1" id="KW-0540">Nuclease</keyword>
<feature type="signal peptide" evidence="4">
    <location>
        <begin position="1"/>
        <end position="20"/>
    </location>
</feature>
<reference evidence="6 7" key="1">
    <citation type="journal article" date="2015" name="Nature">
        <title>rRNA introns, odd ribosomes, and small enigmatic genomes across a large radiation of phyla.</title>
        <authorList>
            <person name="Brown C.T."/>
            <person name="Hug L.A."/>
            <person name="Thomas B.C."/>
            <person name="Sharon I."/>
            <person name="Castelle C.J."/>
            <person name="Singh A."/>
            <person name="Wilkins M.J."/>
            <person name="Williams K.H."/>
            <person name="Banfield J.F."/>
        </authorList>
    </citation>
    <scope>NUCLEOTIDE SEQUENCE [LARGE SCALE GENOMIC DNA]</scope>
</reference>
<evidence type="ECO:0000256" key="2">
    <source>
        <dbReference type="ARBA" id="ARBA00022759"/>
    </source>
</evidence>
<evidence type="ECO:0000313" key="6">
    <source>
        <dbReference type="EMBL" id="KKS33287.1"/>
    </source>
</evidence>
<keyword evidence="4" id="KW-0732">Signal</keyword>
<dbReference type="InterPro" id="IPR035437">
    <property type="entry name" value="SNase_OB-fold_sf"/>
</dbReference>
<feature type="domain" description="TNase-like" evidence="5">
    <location>
        <begin position="31"/>
        <end position="144"/>
    </location>
</feature>
<dbReference type="InterPro" id="IPR016071">
    <property type="entry name" value="Staphylococal_nuclease_OB-fold"/>
</dbReference>
<dbReference type="Proteomes" id="UP000034160">
    <property type="component" value="Unassembled WGS sequence"/>
</dbReference>
<dbReference type="GO" id="GO:0016787">
    <property type="term" value="F:hydrolase activity"/>
    <property type="evidence" value="ECO:0007669"/>
    <property type="project" value="UniProtKB-KW"/>
</dbReference>
<evidence type="ECO:0000313" key="7">
    <source>
        <dbReference type="Proteomes" id="UP000034160"/>
    </source>
</evidence>
<dbReference type="STRING" id="1618356.UU93_C0001G0118"/>
<dbReference type="PROSITE" id="PS50830">
    <property type="entry name" value="TNASE_3"/>
    <property type="match status" value="1"/>
</dbReference>
<dbReference type="AlphaFoldDB" id="A0A0G0Y982"/>
<evidence type="ECO:0000259" key="5">
    <source>
        <dbReference type="PROSITE" id="PS50830"/>
    </source>
</evidence>
<organism evidence="6 7">
    <name type="scientific">Candidatus Amesbacteria bacterium GW2011_GWA2_42_12</name>
    <dbReference type="NCBI Taxonomy" id="1618356"/>
    <lineage>
        <taxon>Bacteria</taxon>
        <taxon>Candidatus Amesiibacteriota</taxon>
    </lineage>
</organism>
<keyword evidence="2" id="KW-0255">Endonuclease</keyword>
<evidence type="ECO:0000256" key="1">
    <source>
        <dbReference type="ARBA" id="ARBA00022722"/>
    </source>
</evidence>